<keyword evidence="2" id="KW-0378">Hydrolase</keyword>
<feature type="domain" description="YgjP-like metallopeptidase" evidence="1">
    <location>
        <begin position="93"/>
        <end position="149"/>
    </location>
</feature>
<dbReference type="Proteomes" id="UP000228859">
    <property type="component" value="Unassembled WGS sequence"/>
</dbReference>
<dbReference type="Pfam" id="PF01863">
    <property type="entry name" value="YgjP-like"/>
    <property type="match status" value="1"/>
</dbReference>
<accession>A0A2D3WDJ9</accession>
<sequence>MQSLKYLTHYSQEIRTQVKKLIDTNTLGERLLLKYPDTHTVTTDKSLYDYVMAIKNTHFRSSGVISKVLYDTKIRDLSSALGTHTFVSRVQGGKLKAKNEIRISHLFKKNPEPFLRMIVTHELAHLKEKEHNKAFYKLCTHIEPEYHQLEFEVRLYLTYLDTFGELYTSTSSTKTS</sequence>
<reference evidence="2 3" key="1">
    <citation type="journal article" date="2017" name="Front. Microbiol.">
        <title>Comparative Genomic Analysis of the Class Epsilonproteobacteria and Proposed Reclassification to Epsilonbacteraeota (phyl. nov.).</title>
        <authorList>
            <person name="Waite D.W."/>
            <person name="Vanwonterghem I."/>
            <person name="Rinke C."/>
            <person name="Parks D.H."/>
            <person name="Zhang Y."/>
            <person name="Takai K."/>
            <person name="Sievert S.M."/>
            <person name="Simon J."/>
            <person name="Campbell B.J."/>
            <person name="Hanson T.E."/>
            <person name="Woyke T."/>
            <person name="Klotz M.G."/>
            <person name="Hugenholtz P."/>
        </authorList>
    </citation>
    <scope>NUCLEOTIDE SEQUENCE [LARGE SCALE GENOMIC DNA]</scope>
    <source>
        <strain evidence="2">UBA12443</strain>
    </source>
</reference>
<dbReference type="PANTHER" id="PTHR30399:SF1">
    <property type="entry name" value="UTP PYROPHOSPHATASE"/>
    <property type="match status" value="1"/>
</dbReference>
<name>A0A2D3WDJ9_9BACT</name>
<dbReference type="AlphaFoldDB" id="A0A2D3WDJ9"/>
<evidence type="ECO:0000313" key="2">
    <source>
        <dbReference type="EMBL" id="DAB39381.1"/>
    </source>
</evidence>
<protein>
    <submittedName>
        <fullName evidence="2">Metal-dependent hydrolase</fullName>
    </submittedName>
</protein>
<evidence type="ECO:0000313" key="3">
    <source>
        <dbReference type="Proteomes" id="UP000228859"/>
    </source>
</evidence>
<dbReference type="InterPro" id="IPR002725">
    <property type="entry name" value="YgjP-like_metallopeptidase"/>
</dbReference>
<dbReference type="EMBL" id="DLUI01000015">
    <property type="protein sequence ID" value="DAB39381.1"/>
    <property type="molecule type" value="Genomic_DNA"/>
</dbReference>
<dbReference type="PANTHER" id="PTHR30399">
    <property type="entry name" value="UNCHARACTERIZED PROTEIN YGJP"/>
    <property type="match status" value="1"/>
</dbReference>
<gene>
    <name evidence="2" type="ORF">CFH83_01000</name>
</gene>
<dbReference type="InterPro" id="IPR053136">
    <property type="entry name" value="UTP_pyrophosphatase-like"/>
</dbReference>
<comment type="caution">
    <text evidence="2">The sequence shown here is derived from an EMBL/GenBank/DDBJ whole genome shotgun (WGS) entry which is preliminary data.</text>
</comment>
<dbReference type="CDD" id="cd07344">
    <property type="entry name" value="M48_yhfN_like"/>
    <property type="match status" value="1"/>
</dbReference>
<dbReference type="Gene3D" id="3.30.2010.10">
    <property type="entry name" value="Metalloproteases ('zincins'), catalytic domain"/>
    <property type="match status" value="1"/>
</dbReference>
<proteinExistence type="predicted"/>
<evidence type="ECO:0000259" key="1">
    <source>
        <dbReference type="Pfam" id="PF01863"/>
    </source>
</evidence>
<organism evidence="2 3">
    <name type="scientific">Sulfuricurvum kujiense</name>
    <dbReference type="NCBI Taxonomy" id="148813"/>
    <lineage>
        <taxon>Bacteria</taxon>
        <taxon>Pseudomonadati</taxon>
        <taxon>Campylobacterota</taxon>
        <taxon>Epsilonproteobacteria</taxon>
        <taxon>Campylobacterales</taxon>
        <taxon>Sulfurimonadaceae</taxon>
        <taxon>Sulfuricurvum</taxon>
    </lineage>
</organism>
<dbReference type="RefSeq" id="WP_294897332.1">
    <property type="nucleotide sequence ID" value="NZ_DLUI01000015.1"/>
</dbReference>
<dbReference type="GO" id="GO:0016787">
    <property type="term" value="F:hydrolase activity"/>
    <property type="evidence" value="ECO:0007669"/>
    <property type="project" value="UniProtKB-KW"/>
</dbReference>